<dbReference type="AlphaFoldDB" id="A0A2C5X154"/>
<dbReference type="PROSITE" id="PS51464">
    <property type="entry name" value="SIS"/>
    <property type="match status" value="1"/>
</dbReference>
<gene>
    <name evidence="3" type="ORF">CFIMG_008183RA00001</name>
</gene>
<dbReference type="Proteomes" id="UP000222788">
    <property type="component" value="Unassembled WGS sequence"/>
</dbReference>
<evidence type="ECO:0000259" key="2">
    <source>
        <dbReference type="PROSITE" id="PS51464"/>
    </source>
</evidence>
<evidence type="ECO:0000313" key="4">
    <source>
        <dbReference type="Proteomes" id="UP000222788"/>
    </source>
</evidence>
<reference evidence="3 4" key="1">
    <citation type="journal article" date="2013" name="Fungal Biol.">
        <title>Analysis of microsatellite markers in the genome of the plant pathogen Ceratocystis fimbriata.</title>
        <authorList>
            <person name="Simpson M.C."/>
            <person name="Wilken P.M."/>
            <person name="Coetzee M.P."/>
            <person name="Wingfield M.J."/>
            <person name="Wingfield B.D."/>
        </authorList>
    </citation>
    <scope>NUCLEOTIDE SEQUENCE [LARGE SCALE GENOMIC DNA]</scope>
    <source>
        <strain evidence="3 4">CBS 114723</strain>
    </source>
</reference>
<keyword evidence="3" id="KW-0413">Isomerase</keyword>
<comment type="caution">
    <text evidence="3">The sequence shown here is derived from an EMBL/GenBank/DDBJ whole genome shotgun (WGS) entry which is preliminary data.</text>
</comment>
<dbReference type="EMBL" id="APWK03000042">
    <property type="protein sequence ID" value="PHH53548.1"/>
    <property type="molecule type" value="Genomic_DNA"/>
</dbReference>
<protein>
    <submittedName>
        <fullName evidence="3">Putative phosphosugar isomerase</fullName>
    </submittedName>
</protein>
<feature type="domain" description="SIS" evidence="2">
    <location>
        <begin position="168"/>
        <end position="319"/>
    </location>
</feature>
<dbReference type="InterPro" id="IPR046348">
    <property type="entry name" value="SIS_dom_sf"/>
</dbReference>
<feature type="region of interest" description="Disordered" evidence="1">
    <location>
        <begin position="66"/>
        <end position="99"/>
    </location>
</feature>
<keyword evidence="4" id="KW-1185">Reference proteome</keyword>
<sequence>MPSSPPPPPGPALPLQTSAVVVPRKTPSDQCAYPAPPSPAASSHDDSVSTLDECSISDLDLSLKAGHGSSSNLTRTTSIASASAASSRRGADAPPAIEPPTAAAHFSLMSPTSSSSSTSPLSPTSSLQFADRLASANHVLSTEAAALAAVTHLYATHSVARAGFNAAVSAIVRNCGEKGKLVIIGVGKSGIIARKLVATFSSLGICAIFLHPTDALHGDLGYIQPRDTLLVITYSGKTPELLLLQDHLPSGLPTILLTAHTRPSDCAFIRARPTTILLPTPIPTPEKKSFGVSAPTTSTTTALAVGDALAVTAAHELHSAPGAPGLATVFARNHPGGAIGAALQSSATPAPILRDLLALSFAELPLLEPCAGSQGALTGADALRAGFDAANTADAASAGSGWLRLCDGSVLPPSRIRALRNDQLLVPIGQVPGLVVARDEMLGIAADTQVRVAKDLVRSAHAHVPEGAAYLQVEDAIIALLDETGQIVGALEASQVLSQ</sequence>
<dbReference type="Gene3D" id="3.40.50.10490">
    <property type="entry name" value="Glucose-6-phosphate isomerase like protein, domain 1"/>
    <property type="match status" value="1"/>
</dbReference>
<evidence type="ECO:0000256" key="1">
    <source>
        <dbReference type="SAM" id="MobiDB-lite"/>
    </source>
</evidence>
<feature type="region of interest" description="Disordered" evidence="1">
    <location>
        <begin position="22"/>
        <end position="50"/>
    </location>
</feature>
<proteinExistence type="predicted"/>
<dbReference type="InterPro" id="IPR001347">
    <property type="entry name" value="SIS_dom"/>
</dbReference>
<evidence type="ECO:0000313" key="3">
    <source>
        <dbReference type="EMBL" id="PHH53548.1"/>
    </source>
</evidence>
<dbReference type="Pfam" id="PF01380">
    <property type="entry name" value="SIS"/>
    <property type="match status" value="1"/>
</dbReference>
<dbReference type="OrthoDB" id="1872003at2759"/>
<dbReference type="GO" id="GO:0097367">
    <property type="term" value="F:carbohydrate derivative binding"/>
    <property type="evidence" value="ECO:0007669"/>
    <property type="project" value="InterPro"/>
</dbReference>
<feature type="compositionally biased region" description="Low complexity" evidence="1">
    <location>
        <begin position="74"/>
        <end position="99"/>
    </location>
</feature>
<dbReference type="GO" id="GO:1901135">
    <property type="term" value="P:carbohydrate derivative metabolic process"/>
    <property type="evidence" value="ECO:0007669"/>
    <property type="project" value="InterPro"/>
</dbReference>
<reference evidence="3 4" key="2">
    <citation type="journal article" date="2013" name="IMA Fungus">
        <title>IMA Genome-F 1: Ceratocystis fimbriata: Draft nuclear genome sequence for the plant pathogen, Ceratocystis fimbriata.</title>
        <authorList>
            <person name="Wilken P.M."/>
            <person name="Steenkamp E.T."/>
            <person name="Wingfield M.J."/>
            <person name="de Beer Z.W."/>
            <person name="Wingfield B.D."/>
        </authorList>
    </citation>
    <scope>NUCLEOTIDE SEQUENCE [LARGE SCALE GENOMIC DNA]</scope>
    <source>
        <strain evidence="3 4">CBS 114723</strain>
    </source>
</reference>
<organism evidence="3 4">
    <name type="scientific">Ceratocystis fimbriata CBS 114723</name>
    <dbReference type="NCBI Taxonomy" id="1035309"/>
    <lineage>
        <taxon>Eukaryota</taxon>
        <taxon>Fungi</taxon>
        <taxon>Dikarya</taxon>
        <taxon>Ascomycota</taxon>
        <taxon>Pezizomycotina</taxon>
        <taxon>Sordariomycetes</taxon>
        <taxon>Hypocreomycetidae</taxon>
        <taxon>Microascales</taxon>
        <taxon>Ceratocystidaceae</taxon>
        <taxon>Ceratocystis</taxon>
    </lineage>
</organism>
<dbReference type="PANTHER" id="PTHR38418:SF2">
    <property type="entry name" value="SUGAR ISOMERASE, KPSF_GUTQ (AFU_ORTHOLOGUE AFUA_6G08860)"/>
    <property type="match status" value="1"/>
</dbReference>
<accession>A0A2C5X154</accession>
<dbReference type="PANTHER" id="PTHR38418">
    <property type="entry name" value="SUGAR ISOMERASE, KPSF/GUTQ (AFU_ORTHOLOGUE AFUA_6G08860)"/>
    <property type="match status" value="1"/>
</dbReference>
<dbReference type="GO" id="GO:0016853">
    <property type="term" value="F:isomerase activity"/>
    <property type="evidence" value="ECO:0007669"/>
    <property type="project" value="UniProtKB-KW"/>
</dbReference>
<name>A0A2C5X154_9PEZI</name>
<dbReference type="STRING" id="1035309.A0A2C5X154"/>
<dbReference type="SUPFAM" id="SSF53697">
    <property type="entry name" value="SIS domain"/>
    <property type="match status" value="1"/>
</dbReference>